<dbReference type="InterPro" id="IPR002577">
    <property type="entry name" value="HTH_HxlR"/>
</dbReference>
<dbReference type="InterPro" id="IPR036390">
    <property type="entry name" value="WH_DNA-bd_sf"/>
</dbReference>
<dbReference type="Pfam" id="PF01638">
    <property type="entry name" value="HxlR"/>
    <property type="match status" value="1"/>
</dbReference>
<dbReference type="GO" id="GO:0003677">
    <property type="term" value="F:DNA binding"/>
    <property type="evidence" value="ECO:0007669"/>
    <property type="project" value="UniProtKB-KW"/>
</dbReference>
<evidence type="ECO:0000256" key="2">
    <source>
        <dbReference type="ARBA" id="ARBA00023125"/>
    </source>
</evidence>
<organism evidence="5 6">
    <name type="scientific">Parafrankia soli</name>
    <dbReference type="NCBI Taxonomy" id="2599596"/>
    <lineage>
        <taxon>Bacteria</taxon>
        <taxon>Bacillati</taxon>
        <taxon>Actinomycetota</taxon>
        <taxon>Actinomycetes</taxon>
        <taxon>Frankiales</taxon>
        <taxon>Frankiaceae</taxon>
        <taxon>Parafrankia</taxon>
    </lineage>
</organism>
<feature type="domain" description="HTH hxlR-type" evidence="4">
    <location>
        <begin position="23"/>
        <end position="121"/>
    </location>
</feature>
<keyword evidence="2" id="KW-0238">DNA-binding</keyword>
<dbReference type="Proteomes" id="UP000179769">
    <property type="component" value="Unassembled WGS sequence"/>
</dbReference>
<dbReference type="EMBL" id="MAXA01000230">
    <property type="protein sequence ID" value="OHV25452.1"/>
    <property type="molecule type" value="Genomic_DNA"/>
</dbReference>
<accession>A0A1S1PX94</accession>
<evidence type="ECO:0000259" key="4">
    <source>
        <dbReference type="PROSITE" id="PS51118"/>
    </source>
</evidence>
<reference evidence="6" key="1">
    <citation type="submission" date="2016-07" db="EMBL/GenBank/DDBJ databases">
        <title>Frankia sp. NRRL B-16219 Genome sequencing.</title>
        <authorList>
            <person name="Ghodhbane-Gtari F."/>
            <person name="Swanson E."/>
            <person name="Gueddou A."/>
            <person name="Louati M."/>
            <person name="Nouioui I."/>
            <person name="Hezbri K."/>
            <person name="Abebe-Akele F."/>
            <person name="Simpson S."/>
            <person name="Morris K."/>
            <person name="Thomas K."/>
            <person name="Gtari M."/>
            <person name="Tisa L.S."/>
        </authorList>
    </citation>
    <scope>NUCLEOTIDE SEQUENCE [LARGE SCALE GENOMIC DNA]</scope>
    <source>
        <strain evidence="6">NRRL B-16219</strain>
    </source>
</reference>
<keyword evidence="6" id="KW-1185">Reference proteome</keyword>
<evidence type="ECO:0000313" key="6">
    <source>
        <dbReference type="Proteomes" id="UP000179769"/>
    </source>
</evidence>
<dbReference type="SUPFAM" id="SSF46785">
    <property type="entry name" value="Winged helix' DNA-binding domain"/>
    <property type="match status" value="1"/>
</dbReference>
<dbReference type="AlphaFoldDB" id="A0A1S1PX94"/>
<name>A0A1S1PX94_9ACTN</name>
<evidence type="ECO:0000313" key="5">
    <source>
        <dbReference type="EMBL" id="OHV25452.1"/>
    </source>
</evidence>
<dbReference type="RefSeq" id="WP_071065317.1">
    <property type="nucleotide sequence ID" value="NZ_MAXA01000230.1"/>
</dbReference>
<proteinExistence type="predicted"/>
<evidence type="ECO:0000256" key="3">
    <source>
        <dbReference type="ARBA" id="ARBA00023163"/>
    </source>
</evidence>
<dbReference type="Gene3D" id="1.10.10.10">
    <property type="entry name" value="Winged helix-like DNA-binding domain superfamily/Winged helix DNA-binding domain"/>
    <property type="match status" value="1"/>
</dbReference>
<evidence type="ECO:0000256" key="1">
    <source>
        <dbReference type="ARBA" id="ARBA00023015"/>
    </source>
</evidence>
<protein>
    <submittedName>
        <fullName evidence="5">HxlR family transcriptional regulator</fullName>
    </submittedName>
</protein>
<dbReference type="PROSITE" id="PS51118">
    <property type="entry name" value="HTH_HXLR"/>
    <property type="match status" value="1"/>
</dbReference>
<dbReference type="PANTHER" id="PTHR33204:SF39">
    <property type="entry name" value="TRANSCRIPTIONAL REGULATORY PROTEIN"/>
    <property type="match status" value="1"/>
</dbReference>
<dbReference type="InterPro" id="IPR036388">
    <property type="entry name" value="WH-like_DNA-bd_sf"/>
</dbReference>
<dbReference type="PANTHER" id="PTHR33204">
    <property type="entry name" value="TRANSCRIPTIONAL REGULATOR, MARR FAMILY"/>
    <property type="match status" value="1"/>
</dbReference>
<keyword evidence="1" id="KW-0805">Transcription regulation</keyword>
<sequence>MPVQPAEHGSLAADWEPRGEADCRVRTIMDRVGDKWSVAVVTELTAGPRRFSELKRALPGINQRMLTSTLRVLERDGLVTRTVYPQVPPRVDYELTGLGRTLLDTVASLLDWAERNADGIDEARRRYDARG</sequence>
<comment type="caution">
    <text evidence="5">The sequence shown here is derived from an EMBL/GenBank/DDBJ whole genome shotgun (WGS) entry which is preliminary data.</text>
</comment>
<keyword evidence="3" id="KW-0804">Transcription</keyword>
<gene>
    <name evidence="5" type="ORF">BBK14_22090</name>
</gene>